<keyword evidence="2" id="KW-1133">Transmembrane helix</keyword>
<protein>
    <submittedName>
        <fullName evidence="4">MFS transporter</fullName>
    </submittedName>
</protein>
<evidence type="ECO:0000313" key="4">
    <source>
        <dbReference type="EMBL" id="MUZ75837.1"/>
    </source>
</evidence>
<dbReference type="SUPFAM" id="SSF103473">
    <property type="entry name" value="MFS general substrate transporter"/>
    <property type="match status" value="1"/>
</dbReference>
<evidence type="ECO:0000256" key="3">
    <source>
        <dbReference type="ARBA" id="ARBA00023136"/>
    </source>
</evidence>
<dbReference type="InterPro" id="IPR036259">
    <property type="entry name" value="MFS_trans_sf"/>
</dbReference>
<reference evidence="4 5" key="1">
    <citation type="submission" date="2019-12" db="EMBL/GenBank/DDBJ databases">
        <title>Whole-genome sequencing of Allorhizobium vitis.</title>
        <authorList>
            <person name="Gan H.M."/>
            <person name="Szegedi E."/>
            <person name="Burr T."/>
            <person name="Savka M.A."/>
        </authorList>
    </citation>
    <scope>NUCLEOTIDE SEQUENCE [LARGE SCALE GENOMIC DNA]</scope>
    <source>
        <strain evidence="4 5">CG516</strain>
    </source>
</reference>
<accession>A0A6L6VNX6</accession>
<evidence type="ECO:0000313" key="5">
    <source>
        <dbReference type="Proteomes" id="UP000477951"/>
    </source>
</evidence>
<dbReference type="InterPro" id="IPR011701">
    <property type="entry name" value="MFS"/>
</dbReference>
<organism evidence="4 5">
    <name type="scientific">Agrobacterium vitis</name>
    <name type="common">Rhizobium vitis</name>
    <dbReference type="NCBI Taxonomy" id="373"/>
    <lineage>
        <taxon>Bacteria</taxon>
        <taxon>Pseudomonadati</taxon>
        <taxon>Pseudomonadota</taxon>
        <taxon>Alphaproteobacteria</taxon>
        <taxon>Hyphomicrobiales</taxon>
        <taxon>Rhizobiaceae</taxon>
        <taxon>Rhizobium/Agrobacterium group</taxon>
        <taxon>Agrobacterium</taxon>
    </lineage>
</organism>
<keyword evidence="3" id="KW-0472">Membrane</keyword>
<evidence type="ECO:0000256" key="2">
    <source>
        <dbReference type="ARBA" id="ARBA00022989"/>
    </source>
</evidence>
<dbReference type="InterPro" id="IPR020846">
    <property type="entry name" value="MFS_dom"/>
</dbReference>
<dbReference type="RefSeq" id="WP_156538768.1">
    <property type="nucleotide sequence ID" value="NZ_WPHN01000028.1"/>
</dbReference>
<dbReference type="GO" id="GO:0022857">
    <property type="term" value="F:transmembrane transporter activity"/>
    <property type="evidence" value="ECO:0007669"/>
    <property type="project" value="InterPro"/>
</dbReference>
<gene>
    <name evidence="4" type="ORF">GOZ90_24530</name>
</gene>
<dbReference type="Pfam" id="PF07690">
    <property type="entry name" value="MFS_1"/>
    <property type="match status" value="1"/>
</dbReference>
<dbReference type="Proteomes" id="UP000477951">
    <property type="component" value="Unassembled WGS sequence"/>
</dbReference>
<dbReference type="EMBL" id="WPHR01000038">
    <property type="protein sequence ID" value="MUZ75837.1"/>
    <property type="molecule type" value="Genomic_DNA"/>
</dbReference>
<dbReference type="PANTHER" id="PTHR23534:SF1">
    <property type="entry name" value="MAJOR FACILITATOR SUPERFAMILY PROTEIN"/>
    <property type="match status" value="1"/>
</dbReference>
<proteinExistence type="predicted"/>
<keyword evidence="1" id="KW-0812">Transmembrane</keyword>
<sequence length="393" mass="41202">MNVQRDYVNIGLLAVCQALYMSTTVLTVATAGLAAETLLTRSTYATLPQAIVPVVAMLSTLPASYVMRQIGRKNGFLLGVSFGVVSGSVCAYAIYISSFTLFLVGTSLLGVYQAFAAFYRFAVADQADEAIQGKAVSLVLAGGVFAAVIGPGLASYTSGLLAPFSFLGCFLASIAINLLALLALSFVQLKKAPLVPRAGPKAITFDAVLSPRFLVGAVFCGVGTGTMMLVMTTTPLAMIGCGFDLDVSSTVISWHVLAMFVPSFFTGHLVKHFGLYRILTAGLVLMGASAIFAMNGISEAHFATSLVVNGLAWNLMYVGGSTLLARAGNDGNRSILQGINETLTFGLTAVGAFASGILFSEIGWNAVNLVALCAVPVLFMFMHSVRERTFLAI</sequence>
<dbReference type="PANTHER" id="PTHR23534">
    <property type="entry name" value="MFS PERMEASE"/>
    <property type="match status" value="1"/>
</dbReference>
<dbReference type="AlphaFoldDB" id="A0A6L6VNX6"/>
<comment type="caution">
    <text evidence="4">The sequence shown here is derived from an EMBL/GenBank/DDBJ whole genome shotgun (WGS) entry which is preliminary data.</text>
</comment>
<dbReference type="PROSITE" id="PS50850">
    <property type="entry name" value="MFS"/>
    <property type="match status" value="1"/>
</dbReference>
<evidence type="ECO:0000256" key="1">
    <source>
        <dbReference type="ARBA" id="ARBA00022692"/>
    </source>
</evidence>
<dbReference type="Gene3D" id="1.20.1250.20">
    <property type="entry name" value="MFS general substrate transporter like domains"/>
    <property type="match status" value="1"/>
</dbReference>
<name>A0A6L6VNX6_AGRVI</name>